<evidence type="ECO:0000313" key="1">
    <source>
        <dbReference type="EMBL" id="MDZ5085594.1"/>
    </source>
</evidence>
<evidence type="ECO:0000313" key="2">
    <source>
        <dbReference type="Proteomes" id="UP001289645"/>
    </source>
</evidence>
<keyword evidence="2" id="KW-1185">Reference proteome</keyword>
<gene>
    <name evidence="1" type="ORF">OHX15_09365</name>
</gene>
<comment type="caution">
    <text evidence="1">The sequence shown here is derived from an EMBL/GenBank/DDBJ whole genome shotgun (WGS) entry which is preliminary data.</text>
</comment>
<organism evidence="1 2">
    <name type="scientific">Mycolicibacterium parafortuitum</name>
    <name type="common">Mycobacterium parafortuitum</name>
    <dbReference type="NCBI Taxonomy" id="39692"/>
    <lineage>
        <taxon>Bacteria</taxon>
        <taxon>Bacillati</taxon>
        <taxon>Actinomycetota</taxon>
        <taxon>Actinomycetes</taxon>
        <taxon>Mycobacteriales</taxon>
        <taxon>Mycobacteriaceae</taxon>
        <taxon>Mycolicibacterium</taxon>
    </lineage>
</organism>
<reference evidence="1 2" key="1">
    <citation type="journal article" date="2021" name="Chemosphere">
        <title>Bioballs carrying a syntrophic Rhodococcus and Mycolicibacterium consortium for simultaneous sorption and biodegradation of fuel oil in contaminated freshwater.</title>
        <authorList>
            <person name="Naloka K."/>
            <person name="Polrit D."/>
            <person name="Muangchinda C."/>
            <person name="Thoetkiattikul H."/>
            <person name="Pinyakong O."/>
        </authorList>
    </citation>
    <scope>NUCLEOTIDE SEQUENCE [LARGE SCALE GENOMIC DNA]</scope>
    <source>
        <strain evidence="1 2">J101</strain>
    </source>
</reference>
<protein>
    <submittedName>
        <fullName evidence="1">M20/M25/M40 family metallo-hydrolase</fullName>
    </submittedName>
</protein>
<accession>A0ACC6MF48</accession>
<dbReference type="Proteomes" id="UP001289645">
    <property type="component" value="Unassembled WGS sequence"/>
</dbReference>
<dbReference type="EMBL" id="JAOXLN010000007">
    <property type="protein sequence ID" value="MDZ5085594.1"/>
    <property type="molecule type" value="Genomic_DNA"/>
</dbReference>
<sequence length="431" mass="46503">MTEAGQTTPVDVTDLCQQLIRIDTSNPGGPEKPAAQLIADILATIDVPVHWFEPEPGRCSVIGRVRGSDPDLPPLLIHTHLDVVPAVAEDWTHDPFGGELHNGYVWGRGAVDMKGMVAMTIATLSRMAAAGRAPHRDLVVAFFADEEAGGQLGAGHVTATRPELFAECVDAIGEVGGFSYTLTSKSRAYFVSTAEKGVWWAQLTGRGRAGHGSMINPDNAVTQLADAVSRVAQYHSDTQFTPTTTATFDRLRLLLDSEGFSEDELLSQLEPLTRMLRAGLRNTVNPTQLHAGYKANVVPGNATGTIDARFLPDNEQQMRAHIAQLAGEHIRVDDLYSGPALEAPLESQLLDAIGAALRSQDGSAAVVPYMSTAFTDAKWLHRLGINCYGFAPMLLPDDVDFTALFHGVDERIPVSALIFGVNVLERLLTDY</sequence>
<proteinExistence type="predicted"/>
<name>A0ACC6MF48_MYCPF</name>